<dbReference type="Pfam" id="PF12833">
    <property type="entry name" value="HTH_18"/>
    <property type="match status" value="1"/>
</dbReference>
<dbReference type="Gene3D" id="1.10.10.60">
    <property type="entry name" value="Homeodomain-like"/>
    <property type="match status" value="1"/>
</dbReference>
<protein>
    <submittedName>
        <fullName evidence="5">Helix-turn-helix protein</fullName>
    </submittedName>
</protein>
<dbReference type="InterPro" id="IPR050204">
    <property type="entry name" value="AraC_XylS_family_regulators"/>
</dbReference>
<keyword evidence="1" id="KW-0805">Transcription regulation</keyword>
<accession>A0A318KHP3</accession>
<dbReference type="GO" id="GO:0003700">
    <property type="term" value="F:DNA-binding transcription factor activity"/>
    <property type="evidence" value="ECO:0007669"/>
    <property type="project" value="InterPro"/>
</dbReference>
<dbReference type="RefSeq" id="WP_169335882.1">
    <property type="nucleotide sequence ID" value="NZ_QJKF01000001.1"/>
</dbReference>
<keyword evidence="2" id="KW-0238">DNA-binding</keyword>
<evidence type="ECO:0000313" key="6">
    <source>
        <dbReference type="Proteomes" id="UP000247569"/>
    </source>
</evidence>
<evidence type="ECO:0000256" key="1">
    <source>
        <dbReference type="ARBA" id="ARBA00023015"/>
    </source>
</evidence>
<sequence>MSDSTTVLEQHELFRTTDPSTACARNSAILRRHSLRVIGDGPPFEAVHCAAGLGTMSVHRWSFGAAVEISATRDAGADAYLVTVPCRGRIVDAEGRGRADAGVIANPFRPFSACWSPGCVALTVRIESAVLARHLASVLQRPVATGPVFGPVFDLRGPGRAWVRLVRAWIELAEVSPTRLGRAPMAAAIEQSLMTGLLVAGRHDFSEALLGADTTPAPLRRVLERVERDPGAVGTVVELAAAAGLSVRALQDNFARYLSTTPTAYVRETRLRRAHADLLAADPADRGAVGVVARRWGFGNLGRFAREYRTRFGRRPAQTLREPPGGASDPR</sequence>
<dbReference type="AlphaFoldDB" id="A0A318KHP3"/>
<proteinExistence type="predicted"/>
<evidence type="ECO:0000313" key="5">
    <source>
        <dbReference type="EMBL" id="PXX71772.1"/>
    </source>
</evidence>
<keyword evidence="6" id="KW-1185">Reference proteome</keyword>
<keyword evidence="3" id="KW-0804">Transcription</keyword>
<dbReference type="InterPro" id="IPR035418">
    <property type="entry name" value="AraC-bd_2"/>
</dbReference>
<organism evidence="5 6">
    <name type="scientific">Nocardia tenerifensis</name>
    <dbReference type="NCBI Taxonomy" id="228006"/>
    <lineage>
        <taxon>Bacteria</taxon>
        <taxon>Bacillati</taxon>
        <taxon>Actinomycetota</taxon>
        <taxon>Actinomycetes</taxon>
        <taxon>Mycobacteriales</taxon>
        <taxon>Nocardiaceae</taxon>
        <taxon>Nocardia</taxon>
    </lineage>
</organism>
<comment type="caution">
    <text evidence="5">The sequence shown here is derived from an EMBL/GenBank/DDBJ whole genome shotgun (WGS) entry which is preliminary data.</text>
</comment>
<dbReference type="SMART" id="SM00342">
    <property type="entry name" value="HTH_ARAC"/>
    <property type="match status" value="1"/>
</dbReference>
<dbReference type="Pfam" id="PF14525">
    <property type="entry name" value="AraC_binding_2"/>
    <property type="match status" value="1"/>
</dbReference>
<name>A0A318KHP3_9NOCA</name>
<dbReference type="InterPro" id="IPR018060">
    <property type="entry name" value="HTH_AraC"/>
</dbReference>
<dbReference type="PANTHER" id="PTHR46796">
    <property type="entry name" value="HTH-TYPE TRANSCRIPTIONAL ACTIVATOR RHAS-RELATED"/>
    <property type="match status" value="1"/>
</dbReference>
<dbReference type="EMBL" id="QJKF01000001">
    <property type="protein sequence ID" value="PXX71772.1"/>
    <property type="molecule type" value="Genomic_DNA"/>
</dbReference>
<evidence type="ECO:0000259" key="4">
    <source>
        <dbReference type="PROSITE" id="PS01124"/>
    </source>
</evidence>
<feature type="domain" description="HTH araC/xylS-type" evidence="4">
    <location>
        <begin position="220"/>
        <end position="322"/>
    </location>
</feature>
<dbReference type="GO" id="GO:0043565">
    <property type="term" value="F:sequence-specific DNA binding"/>
    <property type="evidence" value="ECO:0007669"/>
    <property type="project" value="InterPro"/>
</dbReference>
<dbReference type="Proteomes" id="UP000247569">
    <property type="component" value="Unassembled WGS sequence"/>
</dbReference>
<dbReference type="PANTHER" id="PTHR46796:SF12">
    <property type="entry name" value="HTH-TYPE DNA-BINDING TRANSCRIPTIONAL ACTIVATOR EUTR"/>
    <property type="match status" value="1"/>
</dbReference>
<gene>
    <name evidence="5" type="ORF">DFR70_1011206</name>
</gene>
<reference evidence="5 6" key="1">
    <citation type="submission" date="2018-05" db="EMBL/GenBank/DDBJ databases">
        <title>Genomic Encyclopedia of Type Strains, Phase IV (KMG-IV): sequencing the most valuable type-strain genomes for metagenomic binning, comparative biology and taxonomic classification.</title>
        <authorList>
            <person name="Goeker M."/>
        </authorList>
    </citation>
    <scope>NUCLEOTIDE SEQUENCE [LARGE SCALE GENOMIC DNA]</scope>
    <source>
        <strain evidence="5 6">DSM 44704</strain>
    </source>
</reference>
<dbReference type="PROSITE" id="PS01124">
    <property type="entry name" value="HTH_ARAC_FAMILY_2"/>
    <property type="match status" value="1"/>
</dbReference>
<evidence type="ECO:0000256" key="3">
    <source>
        <dbReference type="ARBA" id="ARBA00023163"/>
    </source>
</evidence>
<evidence type="ECO:0000256" key="2">
    <source>
        <dbReference type="ARBA" id="ARBA00023125"/>
    </source>
</evidence>